<evidence type="ECO:0000313" key="3">
    <source>
        <dbReference type="Proteomes" id="UP000391834"/>
    </source>
</evidence>
<accession>A0A5M4B494</accession>
<organism evidence="2 3">
    <name type="scientific">Prolixibacter bellariivorans</name>
    <dbReference type="NCBI Taxonomy" id="314319"/>
    <lineage>
        <taxon>Bacteria</taxon>
        <taxon>Pseudomonadati</taxon>
        <taxon>Bacteroidota</taxon>
        <taxon>Bacteroidia</taxon>
        <taxon>Marinilabiliales</taxon>
        <taxon>Prolixibacteraceae</taxon>
        <taxon>Prolixibacter</taxon>
    </lineage>
</organism>
<feature type="region of interest" description="Disordered" evidence="1">
    <location>
        <begin position="20"/>
        <end position="44"/>
    </location>
</feature>
<evidence type="ECO:0000313" key="2">
    <source>
        <dbReference type="EMBL" id="GET34643.1"/>
    </source>
</evidence>
<protein>
    <submittedName>
        <fullName evidence="2">Uncharacterized protein</fullName>
    </submittedName>
</protein>
<feature type="compositionally biased region" description="Basic and acidic residues" evidence="1">
    <location>
        <begin position="34"/>
        <end position="43"/>
    </location>
</feature>
<dbReference type="EMBL" id="BLAX01000001">
    <property type="protein sequence ID" value="GET34643.1"/>
    <property type="molecule type" value="Genomic_DNA"/>
</dbReference>
<dbReference type="RefSeq" id="WP_027585500.1">
    <property type="nucleotide sequence ID" value="NZ_BLAX01000001.1"/>
</dbReference>
<comment type="caution">
    <text evidence="2">The sequence shown here is derived from an EMBL/GenBank/DDBJ whole genome shotgun (WGS) entry which is preliminary data.</text>
</comment>
<keyword evidence="3" id="KW-1185">Reference proteome</keyword>
<dbReference type="Proteomes" id="UP000391834">
    <property type="component" value="Unassembled WGS sequence"/>
</dbReference>
<name>A0A5M4B494_9BACT</name>
<dbReference type="AlphaFoldDB" id="A0A5M4B494"/>
<gene>
    <name evidence="2" type="ORF">PbJCM13498_35060</name>
</gene>
<dbReference type="OrthoDB" id="1420066at2"/>
<reference evidence="2 3" key="1">
    <citation type="submission" date="2019-10" db="EMBL/GenBank/DDBJ databases">
        <title>Prolixibacter strains distinguished by the presence of nitrate reductase genes were adept at nitrate-dependent anaerobic corrosion of metallic iron and carbon steel.</title>
        <authorList>
            <person name="Iino T."/>
            <person name="Shono N."/>
            <person name="Ito K."/>
            <person name="Nakamura R."/>
            <person name="Sueoka K."/>
            <person name="Harayama S."/>
            <person name="Ohkuma M."/>
        </authorList>
    </citation>
    <scope>NUCLEOTIDE SEQUENCE [LARGE SCALE GENOMIC DNA]</scope>
    <source>
        <strain evidence="2 3">JCM 13498</strain>
    </source>
</reference>
<sequence length="493" mass="57963">MTKSNRYTKRIVLQKIRQRDFDRQNRRSKRQKKKENQYYEPREGLPVPRTIRRSVIKNPINSSIGKTNKLSPKKSFYINKYLPPNLKHLVTSKESPFYLENIKKQEFKSNGVVAIPKIFSIIEDPENAYLTFKKIISALLIENDRQVTLDYKQCEKVELGSQVLLDIVLKDFFQFSRLCSKIDRSRKEHFPVTVGGFNINNEDVHKMLFSVGSPVTLKVREENFSDIIKYKLCIHDNEKETNYDRRIEQKELDTTEMADYVIECLSRMNKKLTPEKRDDLCTVIGEILINAEEHSTTKFRFSIGYFKEENIENKHYGIFRLVILNFGQTIYEKFKDESCPNKEIVEKMRNLSNSYTKRSLFTRKEFEEENLWTLYALQEEVSSISPSEYKRGNGSIRFIESFFNIKGSKEVDDISYLTLQSGKTRIHFNGKYNIKNKVNSNNDTFKVMTFNDSGSIEDKPDNKYVYQTKDYFPGTIISAKLLLNDDDLVQLNN</sequence>
<proteinExistence type="predicted"/>
<evidence type="ECO:0000256" key="1">
    <source>
        <dbReference type="SAM" id="MobiDB-lite"/>
    </source>
</evidence>